<reference evidence="1 2" key="1">
    <citation type="submission" date="2018-05" db="EMBL/GenBank/DDBJ databases">
        <title>Genomic analysis of Gracilibacillus dipsosauri DD1 reveals novel features of a salt-tolerant amylase.</title>
        <authorList>
            <person name="Deutch C.E."/>
            <person name="Yang S."/>
        </authorList>
    </citation>
    <scope>NUCLEOTIDE SEQUENCE [LARGE SCALE GENOMIC DNA]</scope>
    <source>
        <strain evidence="1 2">DD1</strain>
    </source>
</reference>
<proteinExistence type="predicted"/>
<comment type="caution">
    <text evidence="1">The sequence shown here is derived from an EMBL/GenBank/DDBJ whole genome shotgun (WGS) entry which is preliminary data.</text>
</comment>
<evidence type="ECO:0000313" key="2">
    <source>
        <dbReference type="Proteomes" id="UP000245624"/>
    </source>
</evidence>
<sequence>MLGHSRKLPLKLECLKRALQSRQIPIHPNAKEQELVKAIQRKVNEKNQNNITRTNAYFQFFQAFPEIQWAFLAHMVSRNSGWNMTDLKGSYLSELLTDKQQEYFFNYLERSNWLIFQDAYPQLLLYKEAKKSGRNLFHLLPCFGVSVFMQTIWNTFYSYHDKELLSVALIINEQHYIENRVIHNSNYRANLLELAEIKFQELLQLNMILFPYQDGSRTRLVGQAVNHFAALDKRILLGKRLYEILFDPTYFQKILTMACQHPHTGSREDFFPNLFQSERLGKGFPLYSPKLQSAWEDVQHKPAETGDWYKDWKVLYYFLKDQAHYYPDILDLYIKSLHTLEQAALLKDRWLK</sequence>
<gene>
    <name evidence="1" type="ORF">DLJ74_08320</name>
</gene>
<dbReference type="OrthoDB" id="2690514at2"/>
<dbReference type="AlphaFoldDB" id="A0A317L065"/>
<dbReference type="EMBL" id="QGTD01000008">
    <property type="protein sequence ID" value="PWU68440.1"/>
    <property type="molecule type" value="Genomic_DNA"/>
</dbReference>
<evidence type="ECO:0000313" key="1">
    <source>
        <dbReference type="EMBL" id="PWU68440.1"/>
    </source>
</evidence>
<keyword evidence="2" id="KW-1185">Reference proteome</keyword>
<dbReference type="Pfam" id="PF10720">
    <property type="entry name" value="DUF2515"/>
    <property type="match status" value="1"/>
</dbReference>
<protein>
    <submittedName>
        <fullName evidence="1">DUF2515 domain-containing protein</fullName>
    </submittedName>
</protein>
<name>A0A317L065_9BACI</name>
<dbReference type="Proteomes" id="UP000245624">
    <property type="component" value="Unassembled WGS sequence"/>
</dbReference>
<dbReference type="InterPro" id="IPR019658">
    <property type="entry name" value="DUF2515"/>
</dbReference>
<accession>A0A317L065</accession>
<organism evidence="1 2">
    <name type="scientific">Gracilibacillus dipsosauri</name>
    <dbReference type="NCBI Taxonomy" id="178340"/>
    <lineage>
        <taxon>Bacteria</taxon>
        <taxon>Bacillati</taxon>
        <taxon>Bacillota</taxon>
        <taxon>Bacilli</taxon>
        <taxon>Bacillales</taxon>
        <taxon>Bacillaceae</taxon>
        <taxon>Gracilibacillus</taxon>
    </lineage>
</organism>